<dbReference type="InterPro" id="IPR012816">
    <property type="entry name" value="NADAR"/>
</dbReference>
<keyword evidence="4" id="KW-1185">Reference proteome</keyword>
<feature type="region of interest" description="Disordered" evidence="1">
    <location>
        <begin position="19"/>
        <end position="92"/>
    </location>
</feature>
<accession>A0AAV5UB54</accession>
<dbReference type="Gene3D" id="1.10.357.40">
    <property type="entry name" value="YbiA-like"/>
    <property type="match status" value="1"/>
</dbReference>
<proteinExistence type="predicted"/>
<reference evidence="3" key="1">
    <citation type="submission" date="2023-10" db="EMBL/GenBank/DDBJ databases">
        <title>Genome assembly of Pristionchus species.</title>
        <authorList>
            <person name="Yoshida K."/>
            <person name="Sommer R.J."/>
        </authorList>
    </citation>
    <scope>NUCLEOTIDE SEQUENCE</scope>
    <source>
        <strain evidence="3">RS0144</strain>
    </source>
</reference>
<sequence length="354" mass="41115">ILQRLWKPAFRFAAFECAPQKHPSSPPSFAIRKTDLSNMSTPATWRDIQRSQKRREKIDKVRSDQLSQSTSRYSRNETSRYSSRSEPTWPQNNTGFMDFSSDTFAISNQVPVQQNYMMTNGPQYGQQPVMIAPQPQELIDYVISPTNIVLFHGRHFLSTLYKSPMLVEDFQYPSVEHYYQACKLYTLGGPEFAQRMNGVNEPTQCKSTVRNILNQINVPKSAIEGWKRSEAPEILIHANLYKFAQNRELREKLLSTGDALLVHTFDKDDLYAIGMNEETTKKWSLDNNGKHVLVPRYFLKEYFVQTNKLPTYHGKGKNLLGVILMMIREVFRPERGRFDPKIMDLLNNMRGPRF</sequence>
<evidence type="ECO:0000313" key="4">
    <source>
        <dbReference type="Proteomes" id="UP001432027"/>
    </source>
</evidence>
<dbReference type="SUPFAM" id="SSF143990">
    <property type="entry name" value="YbiA-like"/>
    <property type="match status" value="1"/>
</dbReference>
<dbReference type="AlphaFoldDB" id="A0AAV5UB54"/>
<organism evidence="3 4">
    <name type="scientific">Pristionchus entomophagus</name>
    <dbReference type="NCBI Taxonomy" id="358040"/>
    <lineage>
        <taxon>Eukaryota</taxon>
        <taxon>Metazoa</taxon>
        <taxon>Ecdysozoa</taxon>
        <taxon>Nematoda</taxon>
        <taxon>Chromadorea</taxon>
        <taxon>Rhabditida</taxon>
        <taxon>Rhabditina</taxon>
        <taxon>Diplogasteromorpha</taxon>
        <taxon>Diplogasteroidea</taxon>
        <taxon>Neodiplogasteridae</taxon>
        <taxon>Pristionchus</taxon>
    </lineage>
</organism>
<dbReference type="CDD" id="cd15457">
    <property type="entry name" value="NADAR"/>
    <property type="match status" value="1"/>
</dbReference>
<comment type="caution">
    <text evidence="3">The sequence shown here is derived from an EMBL/GenBank/DDBJ whole genome shotgun (WGS) entry which is preliminary data.</text>
</comment>
<feature type="domain" description="NADAR" evidence="2">
    <location>
        <begin position="156"/>
        <end position="331"/>
    </location>
</feature>
<dbReference type="Pfam" id="PF08719">
    <property type="entry name" value="NADAR"/>
    <property type="match status" value="1"/>
</dbReference>
<feature type="non-terminal residue" evidence="3">
    <location>
        <position position="1"/>
    </location>
</feature>
<evidence type="ECO:0000259" key="2">
    <source>
        <dbReference type="Pfam" id="PF08719"/>
    </source>
</evidence>
<evidence type="ECO:0000313" key="3">
    <source>
        <dbReference type="EMBL" id="GMT04114.1"/>
    </source>
</evidence>
<protein>
    <recommendedName>
        <fullName evidence="2">NADAR domain-containing protein</fullName>
    </recommendedName>
</protein>
<dbReference type="EMBL" id="BTSX01000006">
    <property type="protein sequence ID" value="GMT04114.1"/>
    <property type="molecule type" value="Genomic_DNA"/>
</dbReference>
<feature type="compositionally biased region" description="Polar residues" evidence="1">
    <location>
        <begin position="79"/>
        <end position="92"/>
    </location>
</feature>
<feature type="compositionally biased region" description="Polar residues" evidence="1">
    <location>
        <begin position="64"/>
        <end position="73"/>
    </location>
</feature>
<dbReference type="InterPro" id="IPR037238">
    <property type="entry name" value="YbiA-like_sf"/>
</dbReference>
<dbReference type="Proteomes" id="UP001432027">
    <property type="component" value="Unassembled WGS sequence"/>
</dbReference>
<evidence type="ECO:0000256" key="1">
    <source>
        <dbReference type="SAM" id="MobiDB-lite"/>
    </source>
</evidence>
<name>A0AAV5UB54_9BILA</name>
<gene>
    <name evidence="3" type="ORF">PENTCL1PPCAC_26288</name>
</gene>